<evidence type="ECO:0000313" key="1">
    <source>
        <dbReference type="EMBL" id="SDH08234.1"/>
    </source>
</evidence>
<dbReference type="Proteomes" id="UP000199495">
    <property type="component" value="Unassembled WGS sequence"/>
</dbReference>
<sequence length="75" mass="8649">MRLIRKLLRLEPAGYTLVREDGKRHNRIRGDLIPVGVSVIIDDGRYFVRTDTADHDGFEVYREGHSSHIYHSANS</sequence>
<proteinExistence type="predicted"/>
<gene>
    <name evidence="1" type="ORF">SAMN04487974_12025</name>
</gene>
<dbReference type="AlphaFoldDB" id="A0A1G7ZHT2"/>
<evidence type="ECO:0000313" key="2">
    <source>
        <dbReference type="Proteomes" id="UP000199495"/>
    </source>
</evidence>
<dbReference type="EMBL" id="FNCS01000020">
    <property type="protein sequence ID" value="SDH08234.1"/>
    <property type="molecule type" value="Genomic_DNA"/>
</dbReference>
<dbReference type="RefSeq" id="WP_090598937.1">
    <property type="nucleotide sequence ID" value="NZ_FNCS01000020.1"/>
</dbReference>
<protein>
    <submittedName>
        <fullName evidence="1">Uncharacterized protein</fullName>
    </submittedName>
</protein>
<dbReference type="STRING" id="440168.SAMN04487974_12025"/>
<name>A0A1G7ZHT2_9HYPH</name>
<organism evidence="1 2">
    <name type="scientific">Pelagibacterium luteolum</name>
    <dbReference type="NCBI Taxonomy" id="440168"/>
    <lineage>
        <taxon>Bacteria</taxon>
        <taxon>Pseudomonadati</taxon>
        <taxon>Pseudomonadota</taxon>
        <taxon>Alphaproteobacteria</taxon>
        <taxon>Hyphomicrobiales</taxon>
        <taxon>Devosiaceae</taxon>
        <taxon>Pelagibacterium</taxon>
    </lineage>
</organism>
<keyword evidence="2" id="KW-1185">Reference proteome</keyword>
<accession>A0A1G7ZHT2</accession>
<reference evidence="1 2" key="1">
    <citation type="submission" date="2016-10" db="EMBL/GenBank/DDBJ databases">
        <authorList>
            <person name="de Groot N.N."/>
        </authorList>
    </citation>
    <scope>NUCLEOTIDE SEQUENCE [LARGE SCALE GENOMIC DNA]</scope>
    <source>
        <strain evidence="1 2">CGMCC 1.10267</strain>
    </source>
</reference>